<protein>
    <submittedName>
        <fullName evidence="1">Uncharacterized protein</fullName>
    </submittedName>
</protein>
<evidence type="ECO:0000313" key="1">
    <source>
        <dbReference type="EMBL" id="KAK2627381.1"/>
    </source>
</evidence>
<comment type="caution">
    <text evidence="1">The sequence shown here is derived from an EMBL/GenBank/DDBJ whole genome shotgun (WGS) entry which is preliminary data.</text>
</comment>
<organism evidence="1 2">
    <name type="scientific">Diplocarpon rosae</name>
    <dbReference type="NCBI Taxonomy" id="946125"/>
    <lineage>
        <taxon>Eukaryota</taxon>
        <taxon>Fungi</taxon>
        <taxon>Dikarya</taxon>
        <taxon>Ascomycota</taxon>
        <taxon>Pezizomycotina</taxon>
        <taxon>Leotiomycetes</taxon>
        <taxon>Helotiales</taxon>
        <taxon>Drepanopezizaceae</taxon>
        <taxon>Diplocarpon</taxon>
    </lineage>
</organism>
<dbReference type="Proteomes" id="UP001285354">
    <property type="component" value="Unassembled WGS sequence"/>
</dbReference>
<sequence>MALVCTTSGNPQPYPNEKLTSMPLFYPEKTDFPAVIGDEKSTFTFVKRNKATVDFTFPTSDIVHLETDGTMGKQSYIQTRHIYAVRLSSLKAFGGRYANRLSQSGYSLLMERLNLRRRAWIETSELKAGAIDPSSTAAKVGFFTPKPATTTGLCPPAEFTEMKPKEPVSISIETSVANSERKDNKPKLVALEITTSIQSCNSWGWVSC</sequence>
<keyword evidence="2" id="KW-1185">Reference proteome</keyword>
<reference evidence="1" key="1">
    <citation type="submission" date="2023-06" db="EMBL/GenBank/DDBJ databases">
        <title>Draft genome of Marssonina rosae.</title>
        <authorList>
            <person name="Cheng Q."/>
        </authorList>
    </citation>
    <scope>NUCLEOTIDE SEQUENCE</scope>
    <source>
        <strain evidence="1">R4</strain>
    </source>
</reference>
<evidence type="ECO:0000313" key="2">
    <source>
        <dbReference type="Proteomes" id="UP001285354"/>
    </source>
</evidence>
<accession>A0AAD9T0Z7</accession>
<proteinExistence type="predicted"/>
<dbReference type="EMBL" id="JAUBYV010000004">
    <property type="protein sequence ID" value="KAK2627381.1"/>
    <property type="molecule type" value="Genomic_DNA"/>
</dbReference>
<name>A0AAD9T0Z7_9HELO</name>
<gene>
    <name evidence="1" type="ORF">QTJ16_003347</name>
</gene>
<dbReference type="AlphaFoldDB" id="A0AAD9T0Z7"/>